<sequence>MKEDHRPELKLVLGPSFCPALDLCRTPDFSSCRSQRRVESVRLSLCFWDVGNGKQHKYCI</sequence>
<organism evidence="1 2">
    <name type="scientific">Cricetulus griseus</name>
    <name type="common">Chinese hamster</name>
    <name type="synonym">Cricetulus barabensis griseus</name>
    <dbReference type="NCBI Taxonomy" id="10029"/>
    <lineage>
        <taxon>Eukaryota</taxon>
        <taxon>Metazoa</taxon>
        <taxon>Chordata</taxon>
        <taxon>Craniata</taxon>
        <taxon>Vertebrata</taxon>
        <taxon>Euteleostomi</taxon>
        <taxon>Mammalia</taxon>
        <taxon>Eutheria</taxon>
        <taxon>Euarchontoglires</taxon>
        <taxon>Glires</taxon>
        <taxon>Rodentia</taxon>
        <taxon>Myomorpha</taxon>
        <taxon>Muroidea</taxon>
        <taxon>Cricetidae</taxon>
        <taxon>Cricetinae</taxon>
        <taxon>Cricetulus</taxon>
    </lineage>
</organism>
<dbReference type="InParanoid" id="G3HJE3"/>
<dbReference type="Proteomes" id="UP000001075">
    <property type="component" value="Unassembled WGS sequence"/>
</dbReference>
<name>G3HJE3_CRIGR</name>
<accession>G3HJE3</accession>
<proteinExistence type="predicted"/>
<reference evidence="2" key="1">
    <citation type="journal article" date="2011" name="Nat. Biotechnol.">
        <title>The genomic sequence of the Chinese hamster ovary (CHO)-K1 cell line.</title>
        <authorList>
            <person name="Xu X."/>
            <person name="Nagarajan H."/>
            <person name="Lewis N.E."/>
            <person name="Pan S."/>
            <person name="Cai Z."/>
            <person name="Liu X."/>
            <person name="Chen W."/>
            <person name="Xie M."/>
            <person name="Wang W."/>
            <person name="Hammond S."/>
            <person name="Andersen M.R."/>
            <person name="Neff N."/>
            <person name="Passarelli B."/>
            <person name="Koh W."/>
            <person name="Fan H.C."/>
            <person name="Wang J."/>
            <person name="Gui Y."/>
            <person name="Lee K.H."/>
            <person name="Betenbaugh M.J."/>
            <person name="Quake S.R."/>
            <person name="Famili I."/>
            <person name="Palsson B.O."/>
            <person name="Wang J."/>
        </authorList>
    </citation>
    <scope>NUCLEOTIDE SEQUENCE [LARGE SCALE GENOMIC DNA]</scope>
    <source>
        <strain evidence="2">CHO K1 cell line</strain>
    </source>
</reference>
<dbReference type="AlphaFoldDB" id="G3HJE3"/>
<gene>
    <name evidence="1" type="ORF">I79_010788</name>
</gene>
<evidence type="ECO:0000313" key="1">
    <source>
        <dbReference type="EMBL" id="EGV93054.1"/>
    </source>
</evidence>
<dbReference type="EMBL" id="JH000426">
    <property type="protein sequence ID" value="EGV93054.1"/>
    <property type="molecule type" value="Genomic_DNA"/>
</dbReference>
<evidence type="ECO:0000313" key="2">
    <source>
        <dbReference type="Proteomes" id="UP000001075"/>
    </source>
</evidence>
<protein>
    <submittedName>
        <fullName evidence="1">Uncharacterized protein</fullName>
    </submittedName>
</protein>